<feature type="compositionally biased region" description="Basic and acidic residues" evidence="5">
    <location>
        <begin position="449"/>
        <end position="458"/>
    </location>
</feature>
<evidence type="ECO:0000259" key="7">
    <source>
        <dbReference type="Pfam" id="PF04932"/>
    </source>
</evidence>
<comment type="subcellular location">
    <subcellularLocation>
        <location evidence="1">Membrane</location>
        <topology evidence="1">Multi-pass membrane protein</topology>
    </subcellularLocation>
</comment>
<feature type="transmembrane region" description="Helical" evidence="6">
    <location>
        <begin position="410"/>
        <end position="428"/>
    </location>
</feature>
<feature type="transmembrane region" description="Helical" evidence="6">
    <location>
        <begin position="365"/>
        <end position="390"/>
    </location>
</feature>
<feature type="region of interest" description="Disordered" evidence="5">
    <location>
        <begin position="1"/>
        <end position="23"/>
    </location>
</feature>
<keyword evidence="2 6" id="KW-0812">Transmembrane</keyword>
<sequence>MTLTPMATAPAASGPASTDRPVRQRLTMQERRQAWARHREAMTRLVTGKIDWIPVLVFASILMSPEARIDLSGFQLFPYRIALIVSLPFVAVEAIRRPIRPSLADILFLAATAWMFMATASHYAIDIAFKTGGSTTLDTLAAYLVGRIFFREPLDLRRFLYRVTPFLVAVAILMFLESVSHRYLVRTFIGSLTGFSPQSTIQRVYELRFGLLRAMGPFLHPIAAGLFFGSLVPLFLAADLPKRRWLGLLACAGGFFAWSSAGVATILAGLALGFYDYVQRRLRWGWFPLIMAVVVSLGMIESFTSDGIVKFLIRNASFNPQTGYFRLAIWEYGSADVARSPWIGIGILNDYTRPKWMHSDSVDNYWLLLALRYGIPCSLAMLAAVALNVLKLSLAGKFMENGALHGRRMATGLAISVFVLYVVLITVSPWGADMSWLIMLLGMAGGLADRRRGGKDELPAPSRARAAR</sequence>
<keyword evidence="3 6" id="KW-1133">Transmembrane helix</keyword>
<protein>
    <submittedName>
        <fullName evidence="8">O-antigen ligase family protein</fullName>
    </submittedName>
</protein>
<dbReference type="Proteomes" id="UP000600799">
    <property type="component" value="Unassembled WGS sequence"/>
</dbReference>
<dbReference type="PANTHER" id="PTHR37422:SF23">
    <property type="entry name" value="TEICHURONIC ACID BIOSYNTHESIS PROTEIN TUAE"/>
    <property type="match status" value="1"/>
</dbReference>
<dbReference type="InterPro" id="IPR007016">
    <property type="entry name" value="O-antigen_ligase-rel_domated"/>
</dbReference>
<feature type="transmembrane region" description="Helical" evidence="6">
    <location>
        <begin position="284"/>
        <end position="303"/>
    </location>
</feature>
<dbReference type="PANTHER" id="PTHR37422">
    <property type="entry name" value="TEICHURONIC ACID BIOSYNTHESIS PROTEIN TUAE"/>
    <property type="match status" value="1"/>
</dbReference>
<evidence type="ECO:0000256" key="5">
    <source>
        <dbReference type="SAM" id="MobiDB-lite"/>
    </source>
</evidence>
<dbReference type="GO" id="GO:0016874">
    <property type="term" value="F:ligase activity"/>
    <property type="evidence" value="ECO:0007669"/>
    <property type="project" value="UniProtKB-KW"/>
</dbReference>
<organism evidence="8 9">
    <name type="scientific">Novosphingobium jiangmenense</name>
    <dbReference type="NCBI Taxonomy" id="2791981"/>
    <lineage>
        <taxon>Bacteria</taxon>
        <taxon>Pseudomonadati</taxon>
        <taxon>Pseudomonadota</taxon>
        <taxon>Alphaproteobacteria</taxon>
        <taxon>Sphingomonadales</taxon>
        <taxon>Sphingomonadaceae</taxon>
        <taxon>Novosphingobium</taxon>
    </lineage>
</organism>
<evidence type="ECO:0000256" key="3">
    <source>
        <dbReference type="ARBA" id="ARBA00022989"/>
    </source>
</evidence>
<keyword evidence="4 6" id="KW-0472">Membrane</keyword>
<dbReference type="Pfam" id="PF04932">
    <property type="entry name" value="Wzy_C"/>
    <property type="match status" value="1"/>
</dbReference>
<evidence type="ECO:0000313" key="8">
    <source>
        <dbReference type="EMBL" id="MBF9153043.1"/>
    </source>
</evidence>
<dbReference type="RefSeq" id="WP_196277310.1">
    <property type="nucleotide sequence ID" value="NZ_JADQDC010000019.1"/>
</dbReference>
<evidence type="ECO:0000256" key="4">
    <source>
        <dbReference type="ARBA" id="ARBA00023136"/>
    </source>
</evidence>
<reference evidence="8 9" key="1">
    <citation type="submission" date="2020-11" db="EMBL/GenBank/DDBJ databases">
        <title>The genome sequence of Novosphingobium sp. 1Y9A.</title>
        <authorList>
            <person name="Liu Y."/>
        </authorList>
    </citation>
    <scope>NUCLEOTIDE SEQUENCE [LARGE SCALE GENOMIC DNA]</scope>
    <source>
        <strain evidence="8 9">1Y9A</strain>
    </source>
</reference>
<dbReference type="EMBL" id="JADQDC010000019">
    <property type="protein sequence ID" value="MBF9153043.1"/>
    <property type="molecule type" value="Genomic_DNA"/>
</dbReference>
<feature type="transmembrane region" description="Helical" evidence="6">
    <location>
        <begin position="41"/>
        <end position="64"/>
    </location>
</feature>
<feature type="transmembrane region" description="Helical" evidence="6">
    <location>
        <begin position="159"/>
        <end position="176"/>
    </location>
</feature>
<keyword evidence="8" id="KW-0436">Ligase</keyword>
<feature type="region of interest" description="Disordered" evidence="5">
    <location>
        <begin position="449"/>
        <end position="468"/>
    </location>
</feature>
<feature type="compositionally biased region" description="Low complexity" evidence="5">
    <location>
        <begin position="1"/>
        <end position="18"/>
    </location>
</feature>
<feature type="transmembrane region" description="Helical" evidence="6">
    <location>
        <begin position="107"/>
        <end position="125"/>
    </location>
</feature>
<accession>A0ABS0HLP0</accession>
<evidence type="ECO:0000256" key="1">
    <source>
        <dbReference type="ARBA" id="ARBA00004141"/>
    </source>
</evidence>
<keyword evidence="9" id="KW-1185">Reference proteome</keyword>
<evidence type="ECO:0000256" key="2">
    <source>
        <dbReference type="ARBA" id="ARBA00022692"/>
    </source>
</evidence>
<proteinExistence type="predicted"/>
<comment type="caution">
    <text evidence="8">The sequence shown here is derived from an EMBL/GenBank/DDBJ whole genome shotgun (WGS) entry which is preliminary data.</text>
</comment>
<dbReference type="InterPro" id="IPR051533">
    <property type="entry name" value="WaaL-like"/>
</dbReference>
<evidence type="ECO:0000256" key="6">
    <source>
        <dbReference type="SAM" id="Phobius"/>
    </source>
</evidence>
<gene>
    <name evidence="8" type="ORF">I2488_18725</name>
</gene>
<evidence type="ECO:0000313" key="9">
    <source>
        <dbReference type="Proteomes" id="UP000600799"/>
    </source>
</evidence>
<feature type="transmembrane region" description="Helical" evidence="6">
    <location>
        <begin position="245"/>
        <end position="272"/>
    </location>
</feature>
<feature type="transmembrane region" description="Helical" evidence="6">
    <location>
        <begin position="218"/>
        <end position="238"/>
    </location>
</feature>
<feature type="domain" description="O-antigen ligase-related" evidence="7">
    <location>
        <begin position="248"/>
        <end position="377"/>
    </location>
</feature>
<feature type="transmembrane region" description="Helical" evidence="6">
    <location>
        <begin position="76"/>
        <end position="95"/>
    </location>
</feature>
<name>A0ABS0HLP0_9SPHN</name>